<evidence type="ECO:0000313" key="2">
    <source>
        <dbReference type="EMBL" id="MDA0139094.1"/>
    </source>
</evidence>
<feature type="chain" id="PRO_5045997986" evidence="1">
    <location>
        <begin position="32"/>
        <end position="370"/>
    </location>
</feature>
<organism evidence="2 3">
    <name type="scientific">Solirubrobacter deserti</name>
    <dbReference type="NCBI Taxonomy" id="2282478"/>
    <lineage>
        <taxon>Bacteria</taxon>
        <taxon>Bacillati</taxon>
        <taxon>Actinomycetota</taxon>
        <taxon>Thermoleophilia</taxon>
        <taxon>Solirubrobacterales</taxon>
        <taxon>Solirubrobacteraceae</taxon>
        <taxon>Solirubrobacter</taxon>
    </lineage>
</organism>
<gene>
    <name evidence="2" type="ORF">OJ962_16455</name>
</gene>
<keyword evidence="1" id="KW-0732">Signal</keyword>
<dbReference type="Gene3D" id="2.60.120.380">
    <property type="match status" value="1"/>
</dbReference>
<sequence length="370" mass="39491">MRTLHGATTARLRVGVVALALALFTAAPAAADGPYEPNETLGAAAGPLPGGTTVLAARETENDVDWYAFYSSGARQLDIQLQVFECSPQPNLSSQSIHFTLRDSRDRIVSEVRDQENGVVSHLRYSTAGRRKFYIVTTPDITRCKYSIRIDPADAVTPESPGHVLGFSGSGTVRASVDGTEIARLTDPAGASVDLGHLVEPQRLTLEVLKSGAESSWTFGLTQDELLVFSDSGTTALGGMGSVVRRLVVAPSGQVVASCAASADEVLDNPVDENCDGQADYRSSVTLVRRGKGFAGRLSSAAAACVTRRGVRLYREGRRPKLLATTRVSRTGQFRFSQGRRSGKRAYVVAPVLVTPAGRCLQVRSPRVRG</sequence>
<dbReference type="Proteomes" id="UP001147700">
    <property type="component" value="Unassembled WGS sequence"/>
</dbReference>
<reference evidence="2" key="1">
    <citation type="submission" date="2022-10" db="EMBL/GenBank/DDBJ databases">
        <title>The WGS of Solirubrobacter sp. CPCC 204708.</title>
        <authorList>
            <person name="Jiang Z."/>
        </authorList>
    </citation>
    <scope>NUCLEOTIDE SEQUENCE</scope>
    <source>
        <strain evidence="2">CPCC 204708</strain>
    </source>
</reference>
<proteinExistence type="predicted"/>
<evidence type="ECO:0000256" key="1">
    <source>
        <dbReference type="SAM" id="SignalP"/>
    </source>
</evidence>
<name>A0ABT4RKK9_9ACTN</name>
<comment type="caution">
    <text evidence="2">The sequence shown here is derived from an EMBL/GenBank/DDBJ whole genome shotgun (WGS) entry which is preliminary data.</text>
</comment>
<dbReference type="RefSeq" id="WP_202954957.1">
    <property type="nucleotide sequence ID" value="NZ_JAPCID010000021.1"/>
</dbReference>
<accession>A0ABT4RKK9</accession>
<protein>
    <submittedName>
        <fullName evidence="2">Uncharacterized protein</fullName>
    </submittedName>
</protein>
<dbReference type="EMBL" id="JAPCID010000021">
    <property type="protein sequence ID" value="MDA0139094.1"/>
    <property type="molecule type" value="Genomic_DNA"/>
</dbReference>
<feature type="signal peptide" evidence="1">
    <location>
        <begin position="1"/>
        <end position="31"/>
    </location>
</feature>
<keyword evidence="3" id="KW-1185">Reference proteome</keyword>
<evidence type="ECO:0000313" key="3">
    <source>
        <dbReference type="Proteomes" id="UP001147700"/>
    </source>
</evidence>